<reference evidence="4" key="1">
    <citation type="journal article" date="2019" name="Int. J. Syst. Evol. Microbiol.">
        <title>The Global Catalogue of Microorganisms (GCM) 10K type strain sequencing project: providing services to taxonomists for standard genome sequencing and annotation.</title>
        <authorList>
            <consortium name="The Broad Institute Genomics Platform"/>
            <consortium name="The Broad Institute Genome Sequencing Center for Infectious Disease"/>
            <person name="Wu L."/>
            <person name="Ma J."/>
        </authorList>
    </citation>
    <scope>NUCLEOTIDE SEQUENCE [LARGE SCALE GENOMIC DNA]</scope>
    <source>
        <strain evidence="4">KCTC 32255</strain>
    </source>
</reference>
<evidence type="ECO:0000313" key="3">
    <source>
        <dbReference type="EMBL" id="MFC6869272.1"/>
    </source>
</evidence>
<feature type="domain" description="TadE-like" evidence="2">
    <location>
        <begin position="13"/>
        <end position="55"/>
    </location>
</feature>
<accession>A0ABW2C3J3</accession>
<proteinExistence type="predicted"/>
<sequence length="135" mass="13996">MRLGHSHSRDDRGAAAVEFAIVLPVLLLLVFGIIDFGRALNAQVTLTQAAREGARLEALDQDDVVNRTQAAATGLSPVPGVSISSSCPDNDDAVVTVTYTFEFATPVGAIGAMFGGNSYGDPITLTSEGVMPCEG</sequence>
<dbReference type="Pfam" id="PF07811">
    <property type="entry name" value="TadE"/>
    <property type="match status" value="1"/>
</dbReference>
<keyword evidence="1" id="KW-1133">Transmembrane helix</keyword>
<dbReference type="InterPro" id="IPR012495">
    <property type="entry name" value="TadE-like_dom"/>
</dbReference>
<gene>
    <name evidence="3" type="ORF">ACFQGD_19195</name>
</gene>
<dbReference type="Proteomes" id="UP001596337">
    <property type="component" value="Unassembled WGS sequence"/>
</dbReference>
<comment type="caution">
    <text evidence="3">The sequence shown here is derived from an EMBL/GenBank/DDBJ whole genome shotgun (WGS) entry which is preliminary data.</text>
</comment>
<keyword evidence="4" id="KW-1185">Reference proteome</keyword>
<evidence type="ECO:0000259" key="2">
    <source>
        <dbReference type="Pfam" id="PF07811"/>
    </source>
</evidence>
<evidence type="ECO:0000256" key="1">
    <source>
        <dbReference type="SAM" id="Phobius"/>
    </source>
</evidence>
<evidence type="ECO:0000313" key="4">
    <source>
        <dbReference type="Proteomes" id="UP001596337"/>
    </source>
</evidence>
<protein>
    <submittedName>
        <fullName evidence="3">TadE/TadG family type IV pilus assembly protein</fullName>
    </submittedName>
</protein>
<dbReference type="EMBL" id="JBHSXX010000001">
    <property type="protein sequence ID" value="MFC6869272.1"/>
    <property type="molecule type" value="Genomic_DNA"/>
</dbReference>
<keyword evidence="1" id="KW-0812">Transmembrane</keyword>
<keyword evidence="1" id="KW-0472">Membrane</keyword>
<feature type="transmembrane region" description="Helical" evidence="1">
    <location>
        <begin position="12"/>
        <end position="34"/>
    </location>
</feature>
<name>A0ABW2C3J3_9PSEU</name>
<dbReference type="RefSeq" id="WP_345390013.1">
    <property type="nucleotide sequence ID" value="NZ_BAABLA010000003.1"/>
</dbReference>
<organism evidence="3 4">
    <name type="scientific">Haloechinothrix salitolerans</name>
    <dbReference type="NCBI Taxonomy" id="926830"/>
    <lineage>
        <taxon>Bacteria</taxon>
        <taxon>Bacillati</taxon>
        <taxon>Actinomycetota</taxon>
        <taxon>Actinomycetes</taxon>
        <taxon>Pseudonocardiales</taxon>
        <taxon>Pseudonocardiaceae</taxon>
        <taxon>Haloechinothrix</taxon>
    </lineage>
</organism>